<dbReference type="Pfam" id="PF12848">
    <property type="entry name" value="ABC_tran_Xtn"/>
    <property type="match status" value="1"/>
</dbReference>
<dbReference type="EMBL" id="QPJD01000005">
    <property type="protein sequence ID" value="RCW49139.1"/>
    <property type="molecule type" value="Genomic_DNA"/>
</dbReference>
<dbReference type="InterPro" id="IPR027417">
    <property type="entry name" value="P-loop_NTPase"/>
</dbReference>
<evidence type="ECO:0000256" key="3">
    <source>
        <dbReference type="SAM" id="Coils"/>
    </source>
</evidence>
<sequence>MLVKVKNVNKEWDGVKLFEQVTFEVKEGERLALFGRNGVGKTTLLQGLTGRLPFDGGDIQRLLPIEEWGWLDQQAQMDSSLTLLEFVQAGTAELFCLKRELADLTLRMQEQETGEKMLNRYSELFERYAQLDGYSWEIKAERCLRKLNFDSKVWNVPFSQLSGGQKTKAQLASLMVREPKLVVLDEPTNHLDSAALDWLEQWVKAYPGTVVYVSHDRTFIDRTATTILELERNGCRRYPGGYTEYRAQKELELRTQEALYKKQEQEREKLLESIRMYSEWFQQAHKAAGQHDFLRSKSKKNVSRMHAKESAIERLDRDKVQKPREEAQLRMQLDTDGFAAATLLRMEDVGFAYEDQVTLFSHLSFSVDRGDRIAVLGPNGAGKSTLLKLATGSLAPITGKVSIHPQTRIGYFEQELGKLENEETILDSLLMLPGMTQSHARTILGCFLFPKEEVFKRIGDLSMGEKCRVAFLKLFFGKANLLVLDEPTNYLDVSTREKVEEALQHYPGAVLLVTHDRYLVRKGANRLLIMDGKSEPSLFPGTYDEYCSKDRSRALTTEEQLGQNERERLQLRLAQLMGSAQPEDPAEQQQLMQEIRRLRKQISDFADESQ</sequence>
<keyword evidence="2" id="KW-0067">ATP-binding</keyword>
<reference evidence="5 6" key="1">
    <citation type="submission" date="2018-07" db="EMBL/GenBank/DDBJ databases">
        <title>Genomic Encyclopedia of Type Strains, Phase III (KMG-III): the genomes of soil and plant-associated and newly described type strains.</title>
        <authorList>
            <person name="Whitman W."/>
        </authorList>
    </citation>
    <scope>NUCLEOTIDE SEQUENCE [LARGE SCALE GENOMIC DNA]</scope>
    <source>
        <strain evidence="5 6">CECT 7506</strain>
    </source>
</reference>
<keyword evidence="3" id="KW-0175">Coiled coil</keyword>
<dbReference type="FunFam" id="3.40.50.300:FF:000011">
    <property type="entry name" value="Putative ABC transporter ATP-binding component"/>
    <property type="match status" value="1"/>
</dbReference>
<dbReference type="AlphaFoldDB" id="A0A368W913"/>
<dbReference type="InterPro" id="IPR017871">
    <property type="entry name" value="ABC_transporter-like_CS"/>
</dbReference>
<feature type="domain" description="ABC transporter" evidence="4">
    <location>
        <begin position="344"/>
        <end position="559"/>
    </location>
</feature>
<dbReference type="SMART" id="SM00382">
    <property type="entry name" value="AAA"/>
    <property type="match status" value="2"/>
</dbReference>
<keyword evidence="6" id="KW-1185">Reference proteome</keyword>
<keyword evidence="1" id="KW-0547">Nucleotide-binding</keyword>
<dbReference type="PANTHER" id="PTHR42855">
    <property type="entry name" value="ABC TRANSPORTER ATP-BINDING SUBUNIT"/>
    <property type="match status" value="1"/>
</dbReference>
<evidence type="ECO:0000313" key="5">
    <source>
        <dbReference type="EMBL" id="RCW49139.1"/>
    </source>
</evidence>
<gene>
    <name evidence="5" type="ORF">DFP97_105324</name>
</gene>
<protein>
    <submittedName>
        <fullName evidence="5">ATPase subunit of ABC transporter with duplicated ATPase domains</fullName>
    </submittedName>
</protein>
<dbReference type="OrthoDB" id="9762369at2"/>
<name>A0A368W913_9BACL</name>
<dbReference type="GO" id="GO:0005524">
    <property type="term" value="F:ATP binding"/>
    <property type="evidence" value="ECO:0007669"/>
    <property type="project" value="UniProtKB-KW"/>
</dbReference>
<evidence type="ECO:0000256" key="2">
    <source>
        <dbReference type="ARBA" id="ARBA00022840"/>
    </source>
</evidence>
<evidence type="ECO:0000259" key="4">
    <source>
        <dbReference type="PROSITE" id="PS50893"/>
    </source>
</evidence>
<dbReference type="CDD" id="cd03221">
    <property type="entry name" value="ABCF_EF-3"/>
    <property type="match status" value="2"/>
</dbReference>
<dbReference type="GO" id="GO:0016887">
    <property type="term" value="F:ATP hydrolysis activity"/>
    <property type="evidence" value="ECO:0007669"/>
    <property type="project" value="InterPro"/>
</dbReference>
<dbReference type="InterPro" id="IPR051309">
    <property type="entry name" value="ABCF_ATPase"/>
</dbReference>
<organism evidence="5 6">
    <name type="scientific">Paenibacillus prosopidis</name>
    <dbReference type="NCBI Taxonomy" id="630520"/>
    <lineage>
        <taxon>Bacteria</taxon>
        <taxon>Bacillati</taxon>
        <taxon>Bacillota</taxon>
        <taxon>Bacilli</taxon>
        <taxon>Bacillales</taxon>
        <taxon>Paenibacillaceae</taxon>
        <taxon>Paenibacillus</taxon>
    </lineage>
</organism>
<dbReference type="PANTHER" id="PTHR42855:SF2">
    <property type="entry name" value="DRUG RESISTANCE ABC TRANSPORTER,ATP-BINDING PROTEIN"/>
    <property type="match status" value="1"/>
</dbReference>
<comment type="caution">
    <text evidence="5">The sequence shown here is derived from an EMBL/GenBank/DDBJ whole genome shotgun (WGS) entry which is preliminary data.</text>
</comment>
<feature type="domain" description="ABC transporter" evidence="4">
    <location>
        <begin position="3"/>
        <end position="257"/>
    </location>
</feature>
<dbReference type="SUPFAM" id="SSF52540">
    <property type="entry name" value="P-loop containing nucleoside triphosphate hydrolases"/>
    <property type="match status" value="2"/>
</dbReference>
<accession>A0A368W913</accession>
<evidence type="ECO:0000313" key="6">
    <source>
        <dbReference type="Proteomes" id="UP000252415"/>
    </source>
</evidence>
<dbReference type="NCBIfam" id="NF000355">
    <property type="entry name" value="ribo_prot_ABC_F"/>
    <property type="match status" value="1"/>
</dbReference>
<feature type="coiled-coil region" evidence="3">
    <location>
        <begin position="246"/>
        <end position="273"/>
    </location>
</feature>
<dbReference type="InterPro" id="IPR003593">
    <property type="entry name" value="AAA+_ATPase"/>
</dbReference>
<dbReference type="PROSITE" id="PS50893">
    <property type="entry name" value="ABC_TRANSPORTER_2"/>
    <property type="match status" value="2"/>
</dbReference>
<dbReference type="Proteomes" id="UP000252415">
    <property type="component" value="Unassembled WGS sequence"/>
</dbReference>
<dbReference type="PROSITE" id="PS00211">
    <property type="entry name" value="ABC_TRANSPORTER_1"/>
    <property type="match status" value="1"/>
</dbReference>
<dbReference type="Gene3D" id="3.40.50.300">
    <property type="entry name" value="P-loop containing nucleotide triphosphate hydrolases"/>
    <property type="match status" value="2"/>
</dbReference>
<dbReference type="Pfam" id="PF00005">
    <property type="entry name" value="ABC_tran"/>
    <property type="match status" value="2"/>
</dbReference>
<dbReference type="RefSeq" id="WP_114379869.1">
    <property type="nucleotide sequence ID" value="NZ_QPJD01000005.1"/>
</dbReference>
<dbReference type="InterPro" id="IPR032781">
    <property type="entry name" value="ABC_tran_Xtn"/>
</dbReference>
<proteinExistence type="predicted"/>
<evidence type="ECO:0000256" key="1">
    <source>
        <dbReference type="ARBA" id="ARBA00022741"/>
    </source>
</evidence>
<dbReference type="InterPro" id="IPR003439">
    <property type="entry name" value="ABC_transporter-like_ATP-bd"/>
</dbReference>